<evidence type="ECO:0000313" key="10">
    <source>
        <dbReference type="Proteomes" id="UP000034543"/>
    </source>
</evidence>
<dbReference type="InterPro" id="IPR029060">
    <property type="entry name" value="PIN-like_dom_sf"/>
</dbReference>
<dbReference type="SUPFAM" id="SSF88723">
    <property type="entry name" value="PIN domain-like"/>
    <property type="match status" value="1"/>
</dbReference>
<comment type="caution">
    <text evidence="9">The sequence shown here is derived from an EMBL/GenBank/DDBJ whole genome shotgun (WGS) entry which is preliminary data.</text>
</comment>
<evidence type="ECO:0000256" key="3">
    <source>
        <dbReference type="ARBA" id="ARBA00022722"/>
    </source>
</evidence>
<dbReference type="Proteomes" id="UP000034543">
    <property type="component" value="Unassembled WGS sequence"/>
</dbReference>
<gene>
    <name evidence="9" type="ORF">UV59_C0006G0063</name>
</gene>
<dbReference type="GO" id="GO:0046872">
    <property type="term" value="F:metal ion binding"/>
    <property type="evidence" value="ECO:0007669"/>
    <property type="project" value="UniProtKB-KW"/>
</dbReference>
<dbReference type="Gene3D" id="3.40.50.1010">
    <property type="entry name" value="5'-nuclease"/>
    <property type="match status" value="1"/>
</dbReference>
<evidence type="ECO:0000256" key="7">
    <source>
        <dbReference type="ARBA" id="ARBA00038093"/>
    </source>
</evidence>
<organism evidence="9 10">
    <name type="scientific">Candidatus Gottesmanbacteria bacterium GW2011_GWA1_43_11</name>
    <dbReference type="NCBI Taxonomy" id="1618436"/>
    <lineage>
        <taxon>Bacteria</taxon>
        <taxon>Candidatus Gottesmaniibacteriota</taxon>
    </lineage>
</organism>
<dbReference type="InterPro" id="IPR050556">
    <property type="entry name" value="Type_II_TA_system_RNase"/>
</dbReference>
<evidence type="ECO:0000256" key="6">
    <source>
        <dbReference type="ARBA" id="ARBA00022842"/>
    </source>
</evidence>
<evidence type="ECO:0000256" key="2">
    <source>
        <dbReference type="ARBA" id="ARBA00022649"/>
    </source>
</evidence>
<feature type="domain" description="PIN" evidence="8">
    <location>
        <begin position="4"/>
        <end position="118"/>
    </location>
</feature>
<dbReference type="GO" id="GO:0004518">
    <property type="term" value="F:nuclease activity"/>
    <property type="evidence" value="ECO:0007669"/>
    <property type="project" value="UniProtKB-KW"/>
</dbReference>
<keyword evidence="2" id="KW-1277">Toxin-antitoxin system</keyword>
<dbReference type="InterPro" id="IPR002716">
    <property type="entry name" value="PIN_dom"/>
</dbReference>
<evidence type="ECO:0000256" key="1">
    <source>
        <dbReference type="ARBA" id="ARBA00001946"/>
    </source>
</evidence>
<dbReference type="AlphaFoldDB" id="A0A0G1CJF7"/>
<dbReference type="PANTHER" id="PTHR33653:SF1">
    <property type="entry name" value="RIBONUCLEASE VAPC2"/>
    <property type="match status" value="1"/>
</dbReference>
<proteinExistence type="inferred from homology"/>
<reference evidence="9 10" key="1">
    <citation type="journal article" date="2015" name="Nature">
        <title>rRNA introns, odd ribosomes, and small enigmatic genomes across a large radiation of phyla.</title>
        <authorList>
            <person name="Brown C.T."/>
            <person name="Hug L.A."/>
            <person name="Thomas B.C."/>
            <person name="Sharon I."/>
            <person name="Castelle C.J."/>
            <person name="Singh A."/>
            <person name="Wilkins M.J."/>
            <person name="Williams K.H."/>
            <person name="Banfield J.F."/>
        </authorList>
    </citation>
    <scope>NUCLEOTIDE SEQUENCE [LARGE SCALE GENOMIC DNA]</scope>
</reference>
<protein>
    <recommendedName>
        <fullName evidence="8">PIN domain-containing protein</fullName>
    </recommendedName>
</protein>
<evidence type="ECO:0000313" key="9">
    <source>
        <dbReference type="EMBL" id="KKS85607.1"/>
    </source>
</evidence>
<evidence type="ECO:0000256" key="5">
    <source>
        <dbReference type="ARBA" id="ARBA00022801"/>
    </source>
</evidence>
<keyword evidence="3" id="KW-0540">Nuclease</keyword>
<evidence type="ECO:0000259" key="8">
    <source>
        <dbReference type="Pfam" id="PF01850"/>
    </source>
</evidence>
<dbReference type="PANTHER" id="PTHR33653">
    <property type="entry name" value="RIBONUCLEASE VAPC2"/>
    <property type="match status" value="1"/>
</dbReference>
<comment type="cofactor">
    <cofactor evidence="1">
        <name>Mg(2+)</name>
        <dbReference type="ChEBI" id="CHEBI:18420"/>
    </cofactor>
</comment>
<comment type="similarity">
    <text evidence="7">Belongs to the PINc/VapC protein family.</text>
</comment>
<keyword evidence="4" id="KW-0479">Metal-binding</keyword>
<dbReference type="Pfam" id="PF01850">
    <property type="entry name" value="PIN"/>
    <property type="match status" value="1"/>
</dbReference>
<keyword evidence="5" id="KW-0378">Hydrolase</keyword>
<dbReference type="EMBL" id="LCFB01000006">
    <property type="protein sequence ID" value="KKS85607.1"/>
    <property type="molecule type" value="Genomic_DNA"/>
</dbReference>
<keyword evidence="6" id="KW-0460">Magnesium</keyword>
<accession>A0A0G1CJF7</accession>
<name>A0A0G1CJF7_9BACT</name>
<sequence>MQRIVLDTSIIIDHIRQPDKPETVFTQLLQKYSLIIALITVTELFSGSSIQKLKERERLETILSVLDIYIPDMNLARQSGLLRGIRKIATADAQIAMTAIILKLPLATLDTRDFAKIPDLQLLPLPSFS</sequence>
<evidence type="ECO:0000256" key="4">
    <source>
        <dbReference type="ARBA" id="ARBA00022723"/>
    </source>
</evidence>
<dbReference type="GO" id="GO:0016787">
    <property type="term" value="F:hydrolase activity"/>
    <property type="evidence" value="ECO:0007669"/>
    <property type="project" value="UniProtKB-KW"/>
</dbReference>
<dbReference type="STRING" id="1618436.UV59_C0006G0063"/>